<proteinExistence type="predicted"/>
<feature type="coiled-coil region" evidence="1">
    <location>
        <begin position="32"/>
        <end position="73"/>
    </location>
</feature>
<evidence type="ECO:0000256" key="1">
    <source>
        <dbReference type="SAM" id="Coils"/>
    </source>
</evidence>
<dbReference type="RefSeq" id="XP_052905258.1">
    <property type="nucleotide sequence ID" value="XM_053048498.1"/>
</dbReference>
<dbReference type="AlphaFoldDB" id="A0A086J3I5"/>
<dbReference type="EMBL" id="AKIJ01000002">
    <property type="protein sequence ID" value="KFG26703.1"/>
    <property type="molecule type" value="Genomic_DNA"/>
</dbReference>
<dbReference type="HOGENOM" id="CLU_1571077_0_0_1"/>
<keyword evidence="1" id="KW-0175">Coiled coil</keyword>
<name>A0A086J3I5_NEMA1</name>
<evidence type="ECO:0000313" key="2">
    <source>
        <dbReference type="EMBL" id="KFG26703.1"/>
    </source>
</evidence>
<keyword evidence="3" id="KW-1185">Reference proteome</keyword>
<dbReference type="GeneID" id="77675830"/>
<reference evidence="2 3" key="1">
    <citation type="journal article" date="2014" name="Genome Announc.">
        <title>Genome Sequence of the Microsporidian Species Nematocida sp1 Strain ERTm6 (ATCC PRA-372).</title>
        <authorList>
            <person name="Bakowski M.A."/>
            <person name="Priest M."/>
            <person name="Young S."/>
            <person name="Cuomo C.A."/>
            <person name="Troemel E.R."/>
        </authorList>
    </citation>
    <scope>NUCLEOTIDE SEQUENCE [LARGE SCALE GENOMIC DNA]</scope>
    <source>
        <strain evidence="2 3">ERTm6</strain>
    </source>
</reference>
<sequence>MERTDRLLRELHAKDEIISELKKNGRQERDHVRDLYKKVDDLQEENGRLKEILRSTKRNLAVHERKAKSAERRGLVQTRKILGLTKEPHTALINRVLTLEWIVRELGTQLNFPVNEIISLSEICMENDPLLRNVLQKNEEDINSNDLIDYLDKNGVNSILGIEIDRSLLD</sequence>
<gene>
    <name evidence="2" type="ORF">NESG_00857</name>
</gene>
<accession>A0A086J3I5</accession>
<comment type="caution">
    <text evidence="2">The sequence shown here is derived from an EMBL/GenBank/DDBJ whole genome shotgun (WGS) entry which is preliminary data.</text>
</comment>
<organism evidence="2 3">
    <name type="scientific">Nematocida ausubeli (strain ATCC PRA-371 / ERTm2)</name>
    <name type="common">Nematode killer fungus</name>
    <dbReference type="NCBI Taxonomy" id="1913371"/>
    <lineage>
        <taxon>Eukaryota</taxon>
        <taxon>Fungi</taxon>
        <taxon>Fungi incertae sedis</taxon>
        <taxon>Microsporidia</taxon>
        <taxon>Nematocida</taxon>
    </lineage>
</organism>
<evidence type="ECO:0000313" key="3">
    <source>
        <dbReference type="Proteomes" id="UP000054524"/>
    </source>
</evidence>
<protein>
    <submittedName>
        <fullName evidence="2">Uncharacterized protein</fullName>
    </submittedName>
</protein>
<dbReference type="Proteomes" id="UP000054524">
    <property type="component" value="Unassembled WGS sequence"/>
</dbReference>
<dbReference type="OrthoDB" id="2188133at2759"/>